<feature type="domain" description="HTH tetR-type" evidence="3">
    <location>
        <begin position="8"/>
        <end position="68"/>
    </location>
</feature>
<organism evidence="4">
    <name type="scientific">Agromyces sp. G08B096</name>
    <dbReference type="NCBI Taxonomy" id="3156399"/>
    <lineage>
        <taxon>Bacteria</taxon>
        <taxon>Bacillati</taxon>
        <taxon>Actinomycetota</taxon>
        <taxon>Actinomycetes</taxon>
        <taxon>Micrococcales</taxon>
        <taxon>Microbacteriaceae</taxon>
        <taxon>Agromyces</taxon>
    </lineage>
</organism>
<dbReference type="InterPro" id="IPR009057">
    <property type="entry name" value="Homeodomain-like_sf"/>
</dbReference>
<dbReference type="PANTHER" id="PTHR30055">
    <property type="entry name" value="HTH-TYPE TRANSCRIPTIONAL REGULATOR RUTR"/>
    <property type="match status" value="1"/>
</dbReference>
<name>A0AAU7W5N6_9MICO</name>
<dbReference type="SUPFAM" id="SSF46689">
    <property type="entry name" value="Homeodomain-like"/>
    <property type="match status" value="1"/>
</dbReference>
<evidence type="ECO:0000259" key="3">
    <source>
        <dbReference type="PROSITE" id="PS50977"/>
    </source>
</evidence>
<dbReference type="Pfam" id="PF00440">
    <property type="entry name" value="TetR_N"/>
    <property type="match status" value="1"/>
</dbReference>
<evidence type="ECO:0000313" key="4">
    <source>
        <dbReference type="EMBL" id="XBX81721.1"/>
    </source>
</evidence>
<reference evidence="4" key="1">
    <citation type="submission" date="2024-05" db="EMBL/GenBank/DDBJ databases">
        <authorList>
            <person name="Yu L."/>
        </authorList>
    </citation>
    <scope>NUCLEOTIDE SEQUENCE</scope>
    <source>
        <strain evidence="4">G08B096</strain>
    </source>
</reference>
<protein>
    <submittedName>
        <fullName evidence="4">TetR/AcrR family transcriptional regulator</fullName>
    </submittedName>
</protein>
<dbReference type="Gene3D" id="1.10.357.10">
    <property type="entry name" value="Tetracycline Repressor, domain 2"/>
    <property type="match status" value="1"/>
</dbReference>
<dbReference type="InterPro" id="IPR050109">
    <property type="entry name" value="HTH-type_TetR-like_transc_reg"/>
</dbReference>
<dbReference type="InterPro" id="IPR001647">
    <property type="entry name" value="HTH_TetR"/>
</dbReference>
<sequence length="197" mass="21142">MPKPADHDQRRRQITDAARQVVARDGLRAATFRSIATEAGLSVRLVQYYFGSKEDVLRATRAAVAADAAQRMQRAVSELAGDSRPAEVIRAILLELLPIDVARREDTMVLDAFFFAEITSTAAETPSDDAADASGYLQDLVCQQVVLAGADPSTAEADARLIVAAASGLAQAMLADARLVARAPGLIDRLLDRMLVH</sequence>
<evidence type="ECO:0000256" key="1">
    <source>
        <dbReference type="ARBA" id="ARBA00023125"/>
    </source>
</evidence>
<dbReference type="GO" id="GO:0003700">
    <property type="term" value="F:DNA-binding transcription factor activity"/>
    <property type="evidence" value="ECO:0007669"/>
    <property type="project" value="TreeGrafter"/>
</dbReference>
<proteinExistence type="predicted"/>
<keyword evidence="1 2" id="KW-0238">DNA-binding</keyword>
<dbReference type="PRINTS" id="PR00455">
    <property type="entry name" value="HTHTETR"/>
</dbReference>
<dbReference type="GO" id="GO:0000976">
    <property type="term" value="F:transcription cis-regulatory region binding"/>
    <property type="evidence" value="ECO:0007669"/>
    <property type="project" value="TreeGrafter"/>
</dbReference>
<evidence type="ECO:0000256" key="2">
    <source>
        <dbReference type="PROSITE-ProRule" id="PRU00335"/>
    </source>
</evidence>
<accession>A0AAU7W5N6</accession>
<dbReference type="SUPFAM" id="SSF48498">
    <property type="entry name" value="Tetracyclin repressor-like, C-terminal domain"/>
    <property type="match status" value="1"/>
</dbReference>
<dbReference type="PANTHER" id="PTHR30055:SF226">
    <property type="entry name" value="HTH-TYPE TRANSCRIPTIONAL REGULATOR PKSA"/>
    <property type="match status" value="1"/>
</dbReference>
<dbReference type="InterPro" id="IPR036271">
    <property type="entry name" value="Tet_transcr_reg_TetR-rel_C_sf"/>
</dbReference>
<dbReference type="AlphaFoldDB" id="A0AAU7W5N6"/>
<gene>
    <name evidence="4" type="ORF">ABIQ69_14015</name>
</gene>
<dbReference type="RefSeq" id="WP_350347744.1">
    <property type="nucleotide sequence ID" value="NZ_CP158374.1"/>
</dbReference>
<feature type="DNA-binding region" description="H-T-H motif" evidence="2">
    <location>
        <begin position="31"/>
        <end position="50"/>
    </location>
</feature>
<dbReference type="EMBL" id="CP158374">
    <property type="protein sequence ID" value="XBX81721.1"/>
    <property type="molecule type" value="Genomic_DNA"/>
</dbReference>
<dbReference type="PROSITE" id="PS50977">
    <property type="entry name" value="HTH_TETR_2"/>
    <property type="match status" value="1"/>
</dbReference>